<organism evidence="1 2">
    <name type="scientific">Lindgomyces ingoldianus</name>
    <dbReference type="NCBI Taxonomy" id="673940"/>
    <lineage>
        <taxon>Eukaryota</taxon>
        <taxon>Fungi</taxon>
        <taxon>Dikarya</taxon>
        <taxon>Ascomycota</taxon>
        <taxon>Pezizomycotina</taxon>
        <taxon>Dothideomycetes</taxon>
        <taxon>Pleosporomycetidae</taxon>
        <taxon>Pleosporales</taxon>
        <taxon>Lindgomycetaceae</taxon>
        <taxon>Lindgomyces</taxon>
    </lineage>
</organism>
<dbReference type="EMBL" id="MU003510">
    <property type="protein sequence ID" value="KAF2469779.1"/>
    <property type="molecule type" value="Genomic_DNA"/>
</dbReference>
<reference evidence="1" key="1">
    <citation type="journal article" date="2020" name="Stud. Mycol.">
        <title>101 Dothideomycetes genomes: a test case for predicting lifestyles and emergence of pathogens.</title>
        <authorList>
            <person name="Haridas S."/>
            <person name="Albert R."/>
            <person name="Binder M."/>
            <person name="Bloem J."/>
            <person name="Labutti K."/>
            <person name="Salamov A."/>
            <person name="Andreopoulos B."/>
            <person name="Baker S."/>
            <person name="Barry K."/>
            <person name="Bills G."/>
            <person name="Bluhm B."/>
            <person name="Cannon C."/>
            <person name="Castanera R."/>
            <person name="Culley D."/>
            <person name="Daum C."/>
            <person name="Ezra D."/>
            <person name="Gonzalez J."/>
            <person name="Henrissat B."/>
            <person name="Kuo A."/>
            <person name="Liang C."/>
            <person name="Lipzen A."/>
            <person name="Lutzoni F."/>
            <person name="Magnuson J."/>
            <person name="Mondo S."/>
            <person name="Nolan M."/>
            <person name="Ohm R."/>
            <person name="Pangilinan J."/>
            <person name="Park H.-J."/>
            <person name="Ramirez L."/>
            <person name="Alfaro M."/>
            <person name="Sun H."/>
            <person name="Tritt A."/>
            <person name="Yoshinaga Y."/>
            <person name="Zwiers L.-H."/>
            <person name="Turgeon B."/>
            <person name="Goodwin S."/>
            <person name="Spatafora J."/>
            <person name="Crous P."/>
            <person name="Grigoriev I."/>
        </authorList>
    </citation>
    <scope>NUCLEOTIDE SEQUENCE</scope>
    <source>
        <strain evidence="1">ATCC 200398</strain>
    </source>
</reference>
<evidence type="ECO:0000313" key="1">
    <source>
        <dbReference type="EMBL" id="KAF2469779.1"/>
    </source>
</evidence>
<proteinExistence type="predicted"/>
<protein>
    <submittedName>
        <fullName evidence="1">Uncharacterized protein</fullName>
    </submittedName>
</protein>
<dbReference type="Proteomes" id="UP000799755">
    <property type="component" value="Unassembled WGS sequence"/>
</dbReference>
<evidence type="ECO:0000313" key="2">
    <source>
        <dbReference type="Proteomes" id="UP000799755"/>
    </source>
</evidence>
<sequence length="1028" mass="115290">MSFPDQEGSCHYASNEFRRNIASTCRSSSKCGGTDLTGLAISFFSTHSVGGVAMLSAFRRLLSMILHSSCVLRTGNEEGRRFVLYAPGGSWCRKSSGSFACTPVRSQFLEVIPSHSLEVKIVAAVRVCHNGTFHAGTRPAFNSTCSFHYSDMLVSNRKPIKNAFESPSSPVKAPSFYGLTISRNISSNSFNRSITPMGVYPNLVALILFEGCCMQLHEEEEAGGDNLEHRVMKTISLRRPIEDRFGGHAEPREHSEPRLTHECLKGLSNPANQNFATDHLCRTNHAVCVFQLPESAQVTPRAQKVFTMEGHNTLLGEVHIRLRYSKVYRPPEYPLLSHSANPFHPEAPVTITSTTYKYSDHEVSRGGSVRGIGTELPKTLSHHSATKSQPLCSMTSAVADHISDWKASILQFPRGLREICRHGLFVDVRLPTMLDTFRNLPSKRASLLSALTDAASAVASLHSPQRFKAIIRSKIEMSERYKESSLPPPHRLALRGKAAVLAELADLKVGKKIELTRYVPSNLLGFLHRNLLNLPTLCFPECNIFLDDKASSPLAQRFRNPWIHHISVQGFSISLNLFPHIMKSASESLKTTPNFQIHRHKSDVGTLSTKVFYFSFKIRKCNETYHINETSHRHIQNQKPQRRKLIYRLGFSSESAEFPFPRRRSSPISAFYMVCNRKKYWLGELEYLTIWRNVSHIGAAKLTRVKTLRRRKGCSMRRESQPQLNAHLCVREDSNPESSSIYRIPLGAQSSAIYHYHYCRQSIRPYAGDLTPVPEITAVHESPPPTAMDKKQELKNLPTEALAIARCPIEAARKGVMARSSDVARFDIDKSKNKYQSPFFSYHTSGSLSGEMSGAIEANRHCRDLDFRDVYEQGVNDASSSACFLAFMANTLDGIVGGNTFFDSGNESHEVGDSGGQKRLRTGARGQIKKFNRLEREQEEEAHSCTAGPLSYKVFGMRIYNQHQSKADAVIMGLSMYRMELCMIQSSRQEISTVRAYGCPETQRAKVSIESPTLFVKPFAFSPIRYAQ</sequence>
<accession>A0ACB6QS08</accession>
<keyword evidence="2" id="KW-1185">Reference proteome</keyword>
<name>A0ACB6QS08_9PLEO</name>
<comment type="caution">
    <text evidence="1">The sequence shown here is derived from an EMBL/GenBank/DDBJ whole genome shotgun (WGS) entry which is preliminary data.</text>
</comment>
<gene>
    <name evidence="1" type="ORF">BDR25DRAFT_356030</name>
</gene>